<name>A0ABQ5KXW8_9EUKA</name>
<dbReference type="PROSITE" id="PS50011">
    <property type="entry name" value="PROTEIN_KINASE_DOM"/>
    <property type="match status" value="1"/>
</dbReference>
<keyword evidence="1 3" id="KW-0547">Nucleotide-binding</keyword>
<dbReference type="InterPro" id="IPR000719">
    <property type="entry name" value="Prot_kinase_dom"/>
</dbReference>
<keyword evidence="4" id="KW-0418">Kinase</keyword>
<evidence type="ECO:0000256" key="3">
    <source>
        <dbReference type="PROSITE-ProRule" id="PRU10141"/>
    </source>
</evidence>
<dbReference type="PANTHER" id="PTHR24361">
    <property type="entry name" value="MITOGEN-ACTIVATED KINASE KINASE KINASE"/>
    <property type="match status" value="1"/>
</dbReference>
<feature type="compositionally biased region" description="Basic residues" evidence="5">
    <location>
        <begin position="30"/>
        <end position="41"/>
    </location>
</feature>
<evidence type="ECO:0000256" key="1">
    <source>
        <dbReference type="ARBA" id="ARBA00022741"/>
    </source>
</evidence>
<keyword evidence="8" id="KW-1185">Reference proteome</keyword>
<feature type="region of interest" description="Disordered" evidence="5">
    <location>
        <begin position="167"/>
        <end position="192"/>
    </location>
</feature>
<dbReference type="InterPro" id="IPR011009">
    <property type="entry name" value="Kinase-like_dom_sf"/>
</dbReference>
<dbReference type="SUPFAM" id="SSF56112">
    <property type="entry name" value="Protein kinase-like (PK-like)"/>
    <property type="match status" value="1"/>
</dbReference>
<dbReference type="Gene3D" id="1.10.510.10">
    <property type="entry name" value="Transferase(Phosphotransferase) domain 1"/>
    <property type="match status" value="1"/>
</dbReference>
<dbReference type="InterPro" id="IPR017441">
    <property type="entry name" value="Protein_kinase_ATP_BS"/>
</dbReference>
<evidence type="ECO:0000313" key="8">
    <source>
        <dbReference type="Proteomes" id="UP001057375"/>
    </source>
</evidence>
<dbReference type="SMART" id="SM00220">
    <property type="entry name" value="S_TKc"/>
    <property type="match status" value="1"/>
</dbReference>
<evidence type="ECO:0000256" key="4">
    <source>
        <dbReference type="RuleBase" id="RU000304"/>
    </source>
</evidence>
<feature type="region of interest" description="Disordered" evidence="5">
    <location>
        <begin position="27"/>
        <end position="50"/>
    </location>
</feature>
<comment type="caution">
    <text evidence="7">The sequence shown here is derived from an EMBL/GenBank/DDBJ whole genome shotgun (WGS) entry which is preliminary data.</text>
</comment>
<dbReference type="Proteomes" id="UP001057375">
    <property type="component" value="Unassembled WGS sequence"/>
</dbReference>
<evidence type="ECO:0000256" key="2">
    <source>
        <dbReference type="ARBA" id="ARBA00022840"/>
    </source>
</evidence>
<dbReference type="InterPro" id="IPR053235">
    <property type="entry name" value="Ser_Thr_kinase"/>
</dbReference>
<feature type="region of interest" description="Disordered" evidence="5">
    <location>
        <begin position="266"/>
        <end position="295"/>
    </location>
</feature>
<evidence type="ECO:0000259" key="6">
    <source>
        <dbReference type="PROSITE" id="PS50011"/>
    </source>
</evidence>
<feature type="binding site" evidence="3">
    <location>
        <position position="88"/>
    </location>
    <ligand>
        <name>ATP</name>
        <dbReference type="ChEBI" id="CHEBI:30616"/>
    </ligand>
</feature>
<feature type="domain" description="Protein kinase" evidence="6">
    <location>
        <begin position="59"/>
        <end position="430"/>
    </location>
</feature>
<proteinExistence type="inferred from homology"/>
<feature type="compositionally biased region" description="Basic and acidic residues" evidence="5">
    <location>
        <begin position="274"/>
        <end position="294"/>
    </location>
</feature>
<dbReference type="Pfam" id="PF00069">
    <property type="entry name" value="Pkinase"/>
    <property type="match status" value="1"/>
</dbReference>
<accession>A0ABQ5KXW8</accession>
<organism evidence="7 8">
    <name type="scientific">Aduncisulcus paluster</name>
    <dbReference type="NCBI Taxonomy" id="2918883"/>
    <lineage>
        <taxon>Eukaryota</taxon>
        <taxon>Metamonada</taxon>
        <taxon>Carpediemonas-like organisms</taxon>
        <taxon>Aduncisulcus</taxon>
    </lineage>
</organism>
<keyword evidence="2 3" id="KW-0067">ATP-binding</keyword>
<dbReference type="PROSITE" id="PS00107">
    <property type="entry name" value="PROTEIN_KINASE_ATP"/>
    <property type="match status" value="1"/>
</dbReference>
<keyword evidence="4" id="KW-0808">Transferase</keyword>
<keyword evidence="4" id="KW-0723">Serine/threonine-protein kinase</keyword>
<dbReference type="PROSITE" id="PS00108">
    <property type="entry name" value="PROTEIN_KINASE_ST"/>
    <property type="match status" value="1"/>
</dbReference>
<evidence type="ECO:0000256" key="5">
    <source>
        <dbReference type="SAM" id="MobiDB-lite"/>
    </source>
</evidence>
<reference evidence="7" key="1">
    <citation type="submission" date="2022-03" db="EMBL/GenBank/DDBJ databases">
        <title>Draft genome sequence of Aduncisulcus paluster, a free-living microaerophilic Fornicata.</title>
        <authorList>
            <person name="Yuyama I."/>
            <person name="Kume K."/>
            <person name="Tamura T."/>
            <person name="Inagaki Y."/>
            <person name="Hashimoto T."/>
        </authorList>
    </citation>
    <scope>NUCLEOTIDE SEQUENCE</scope>
    <source>
        <strain evidence="7">NY0171</strain>
    </source>
</reference>
<gene>
    <name evidence="7" type="ORF">ADUPG1_009275</name>
</gene>
<dbReference type="InterPro" id="IPR008271">
    <property type="entry name" value="Ser/Thr_kinase_AS"/>
</dbReference>
<dbReference type="EMBL" id="BQXS01011182">
    <property type="protein sequence ID" value="GKT36279.1"/>
    <property type="molecule type" value="Genomic_DNA"/>
</dbReference>
<comment type="similarity">
    <text evidence="4">Belongs to the protein kinase superfamily.</text>
</comment>
<protein>
    <recommendedName>
        <fullName evidence="6">Protein kinase domain-containing protein</fullName>
    </recommendedName>
</protein>
<sequence>MTQLCSLNKQKQTGCVVFLCKQTPIMDPKKKPKDKRPKKKSSSSSHPPKDYVLTSARRITPLCVLGSGGFGEVLLVYVNGVDTPLILKKLLQVADPQVISDCKHEFKAQRRLFMDPKCHSCIPRPMYIVDLLDREHFHGMYGFCMEYCIGGSIKEFAQSWALDDPSPSSSRCHRDLRSTSPIPPKYQPPEESYDPLTLHPAKVASLAVGMIECLARVFRARKDVVHRDVKPDNFFIRRNEKGECRVVLGDFGFVKIRNSVNSSMSSKVFSSSSQDKKDEKPSTVSGPEKEKDSAVVEQSSYAIRGTFVYNSFESLTAGIQNQKSDAYSLGMSILSLFLGMHPFQDDEDILRIPDALKLISAIVERMQKGRLPQLETLPLFMRLKTIEGGRYEPVFRVLSEVFTGLTNILEDDRWSVKQAERKTREIKELLPNIGEGWRCPSLEEIVSAYVEKHGTRGSIGL</sequence>
<evidence type="ECO:0000313" key="7">
    <source>
        <dbReference type="EMBL" id="GKT36279.1"/>
    </source>
</evidence>